<sequence>MPRDSEEPEHLPGAVGGATRVGGTVRRPTGPWTPAVHELLTYLRESGLRGIPELHGLDEEGREILEYVEGRGVPVDQEIVLDNVLVEAVTWLRDFHDLVDGFRPAGTRVWRAAGEVELGADEIICHHDPGAYNWIIQSGHFVAMIDWDMAGPGQPIDDLAFLAWTAIPLYREIPIDDVARRLDLLVEAYGEWGPMTVLDAVVRRMSTATDRIEAGQARGDEGFLNLAKVGEPQRTRDRLAAFRERVPEIEAAL</sequence>
<dbReference type="InterPro" id="IPR002575">
    <property type="entry name" value="Aminoglycoside_PTrfase"/>
</dbReference>
<dbReference type="SUPFAM" id="SSF56112">
    <property type="entry name" value="Protein kinase-like (PK-like)"/>
    <property type="match status" value="1"/>
</dbReference>
<feature type="compositionally biased region" description="Basic and acidic residues" evidence="1">
    <location>
        <begin position="1"/>
        <end position="10"/>
    </location>
</feature>
<organism evidence="3 4">
    <name type="scientific">Aeromicrobium panaciterrae</name>
    <dbReference type="NCBI Taxonomy" id="363861"/>
    <lineage>
        <taxon>Bacteria</taxon>
        <taxon>Bacillati</taxon>
        <taxon>Actinomycetota</taxon>
        <taxon>Actinomycetes</taxon>
        <taxon>Propionibacteriales</taxon>
        <taxon>Nocardioidaceae</taxon>
        <taxon>Aeromicrobium</taxon>
    </lineage>
</organism>
<feature type="compositionally biased region" description="Low complexity" evidence="1">
    <location>
        <begin position="21"/>
        <end position="30"/>
    </location>
</feature>
<dbReference type="RefSeq" id="WP_309967558.1">
    <property type="nucleotide sequence ID" value="NZ_JAVDWH010000001.1"/>
</dbReference>
<proteinExistence type="predicted"/>
<feature type="domain" description="Aminoglycoside phosphotransferase" evidence="2">
    <location>
        <begin position="120"/>
        <end position="189"/>
    </location>
</feature>
<reference evidence="3 4" key="1">
    <citation type="submission" date="2023-07" db="EMBL/GenBank/DDBJ databases">
        <title>Sorghum-associated microbial communities from plants grown in Nebraska, USA.</title>
        <authorList>
            <person name="Schachtman D."/>
        </authorList>
    </citation>
    <scope>NUCLEOTIDE SEQUENCE [LARGE SCALE GENOMIC DNA]</scope>
    <source>
        <strain evidence="3 4">BE248</strain>
    </source>
</reference>
<name>A0ABU1ULZ0_9ACTN</name>
<protein>
    <recommendedName>
        <fullName evidence="2">Aminoglycoside phosphotransferase domain-containing protein</fullName>
    </recommendedName>
</protein>
<evidence type="ECO:0000313" key="4">
    <source>
        <dbReference type="Proteomes" id="UP001257739"/>
    </source>
</evidence>
<gene>
    <name evidence="3" type="ORF">J2X11_001030</name>
</gene>
<evidence type="ECO:0000313" key="3">
    <source>
        <dbReference type="EMBL" id="MDR7086191.1"/>
    </source>
</evidence>
<keyword evidence="4" id="KW-1185">Reference proteome</keyword>
<comment type="caution">
    <text evidence="3">The sequence shown here is derived from an EMBL/GenBank/DDBJ whole genome shotgun (WGS) entry which is preliminary data.</text>
</comment>
<dbReference type="InterPro" id="IPR011009">
    <property type="entry name" value="Kinase-like_dom_sf"/>
</dbReference>
<dbReference type="Pfam" id="PF01636">
    <property type="entry name" value="APH"/>
    <property type="match status" value="1"/>
</dbReference>
<dbReference type="EMBL" id="JAVDWH010000001">
    <property type="protein sequence ID" value="MDR7086191.1"/>
    <property type="molecule type" value="Genomic_DNA"/>
</dbReference>
<accession>A0ABU1ULZ0</accession>
<feature type="region of interest" description="Disordered" evidence="1">
    <location>
        <begin position="1"/>
        <end position="30"/>
    </location>
</feature>
<evidence type="ECO:0000259" key="2">
    <source>
        <dbReference type="Pfam" id="PF01636"/>
    </source>
</evidence>
<dbReference type="Proteomes" id="UP001257739">
    <property type="component" value="Unassembled WGS sequence"/>
</dbReference>
<evidence type="ECO:0000256" key="1">
    <source>
        <dbReference type="SAM" id="MobiDB-lite"/>
    </source>
</evidence>
<dbReference type="Gene3D" id="3.90.1200.10">
    <property type="match status" value="1"/>
</dbReference>